<dbReference type="Proteomes" id="UP000002698">
    <property type="component" value="Chromosome"/>
</dbReference>
<dbReference type="InterPro" id="IPR043899">
    <property type="entry name" value="DUF5789"/>
</dbReference>
<organism evidence="1 2">
    <name type="scientific">Natronomonas pharaonis (strain ATCC 35678 / DSM 2160 / CIP 103997 / JCM 8858 / NBRC 14720 / NCIMB 2260 / Gabara)</name>
    <name type="common">Halobacterium pharaonis</name>
    <dbReference type="NCBI Taxonomy" id="348780"/>
    <lineage>
        <taxon>Archaea</taxon>
        <taxon>Methanobacteriati</taxon>
        <taxon>Methanobacteriota</taxon>
        <taxon>Stenosarchaea group</taxon>
        <taxon>Halobacteria</taxon>
        <taxon>Halobacteriales</taxon>
        <taxon>Natronomonadaceae</taxon>
        <taxon>Natronomonas</taxon>
    </lineage>
</organism>
<dbReference type="STRING" id="348780.NP_3364A"/>
<evidence type="ECO:0000313" key="1">
    <source>
        <dbReference type="EMBL" id="CAI49773.1"/>
    </source>
</evidence>
<protein>
    <submittedName>
        <fullName evidence="1">Uncharacterized protein</fullName>
    </submittedName>
</protein>
<dbReference type="EMBL" id="CR936257">
    <property type="protein sequence ID" value="CAI49773.1"/>
    <property type="molecule type" value="Genomic_DNA"/>
</dbReference>
<reference evidence="1 2" key="1">
    <citation type="journal article" date="2005" name="Genome Res.">
        <title>Living with two extremes: conclusions from the genome sequence of Natronomonas pharaonis.</title>
        <authorList>
            <person name="Falb M."/>
            <person name="Pfeiffer F."/>
            <person name="Palm P."/>
            <person name="Rodewald K."/>
            <person name="Hickmann V."/>
            <person name="Tittor J."/>
            <person name="Oesterhelt D."/>
        </authorList>
    </citation>
    <scope>NUCLEOTIDE SEQUENCE [LARGE SCALE GENOMIC DNA]</scope>
    <source>
        <strain evidence="2">ATCC 35678 / DSM 2160 / CIP 103997 / JCM 8858 / NBRC 14720 / NCIMB 2260 / Gabara</strain>
    </source>
</reference>
<dbReference type="eggNOG" id="arCOG04575">
    <property type="taxonomic scope" value="Archaea"/>
</dbReference>
<gene>
    <name evidence="1" type="ordered locus">NP_3364A</name>
</gene>
<dbReference type="EnsemblBacteria" id="CAI49773">
    <property type="protein sequence ID" value="CAI49773"/>
    <property type="gene ID" value="NP_3364A"/>
</dbReference>
<proteinExistence type="predicted"/>
<dbReference type="HOGENOM" id="CLU_2091262_0_0_2"/>
<keyword evidence="2" id="KW-1185">Reference proteome</keyword>
<sequence length="109" mass="12321">MGVRPPQANDDEEPEIIAFGIAALDEYLEQGNVTFPATDEELRRALGDPDIPYDAKGHTISFGSALERAGRERFENRQQFMNALHPVFEAERERTNNSFVGRVRSLLPF</sequence>
<dbReference type="KEGG" id="nph:NP_3364A"/>
<dbReference type="AlphaFoldDB" id="A0A1U7EX93"/>
<dbReference type="Pfam" id="PF19102">
    <property type="entry name" value="DUF5789"/>
    <property type="match status" value="1"/>
</dbReference>
<name>A0A1U7EX93_NATPD</name>
<evidence type="ECO:0000313" key="2">
    <source>
        <dbReference type="Proteomes" id="UP000002698"/>
    </source>
</evidence>
<accession>A0A1U7EX93</accession>